<organism evidence="2 3">
    <name type="scientific">Cylicostephanus goldi</name>
    <name type="common">Nematode worm</name>
    <dbReference type="NCBI Taxonomy" id="71465"/>
    <lineage>
        <taxon>Eukaryota</taxon>
        <taxon>Metazoa</taxon>
        <taxon>Ecdysozoa</taxon>
        <taxon>Nematoda</taxon>
        <taxon>Chromadorea</taxon>
        <taxon>Rhabditida</taxon>
        <taxon>Rhabditina</taxon>
        <taxon>Rhabditomorpha</taxon>
        <taxon>Strongyloidea</taxon>
        <taxon>Strongylidae</taxon>
        <taxon>Cylicostephanus</taxon>
    </lineage>
</organism>
<accession>A0A3P7N281</accession>
<dbReference type="Proteomes" id="UP000271889">
    <property type="component" value="Unassembled WGS sequence"/>
</dbReference>
<name>A0A3P7N281_CYLGO</name>
<dbReference type="EMBL" id="UYRV01109253">
    <property type="protein sequence ID" value="VDN25041.1"/>
    <property type="molecule type" value="Genomic_DNA"/>
</dbReference>
<feature type="compositionally biased region" description="Gly residues" evidence="1">
    <location>
        <begin position="14"/>
        <end position="23"/>
    </location>
</feature>
<protein>
    <submittedName>
        <fullName evidence="2">Uncharacterized protein</fullName>
    </submittedName>
</protein>
<feature type="region of interest" description="Disordered" evidence="1">
    <location>
        <begin position="1"/>
        <end position="44"/>
    </location>
</feature>
<proteinExistence type="predicted"/>
<evidence type="ECO:0000313" key="3">
    <source>
        <dbReference type="Proteomes" id="UP000271889"/>
    </source>
</evidence>
<gene>
    <name evidence="2" type="ORF">CGOC_LOCUS9982</name>
</gene>
<sequence>MATMDDEGLTTVGHGFGEMVGGGADRDPVQGQAPPQFDSEHKTSEVVDVNIYCTKVGTAGNDKPQSS</sequence>
<reference evidence="2 3" key="1">
    <citation type="submission" date="2018-11" db="EMBL/GenBank/DDBJ databases">
        <authorList>
            <consortium name="Pathogen Informatics"/>
        </authorList>
    </citation>
    <scope>NUCLEOTIDE SEQUENCE [LARGE SCALE GENOMIC DNA]</scope>
</reference>
<evidence type="ECO:0000256" key="1">
    <source>
        <dbReference type="SAM" id="MobiDB-lite"/>
    </source>
</evidence>
<keyword evidence="3" id="KW-1185">Reference proteome</keyword>
<dbReference type="AlphaFoldDB" id="A0A3P7N281"/>
<evidence type="ECO:0000313" key="2">
    <source>
        <dbReference type="EMBL" id="VDN25041.1"/>
    </source>
</evidence>